<dbReference type="Proteomes" id="UP001227543">
    <property type="component" value="Unassembled WGS sequence"/>
</dbReference>
<dbReference type="GeneID" id="85407489"/>
<feature type="compositionally biased region" description="Polar residues" evidence="1">
    <location>
        <begin position="91"/>
        <end position="105"/>
    </location>
</feature>
<evidence type="ECO:0000313" key="3">
    <source>
        <dbReference type="Proteomes" id="UP001227543"/>
    </source>
</evidence>
<evidence type="ECO:0000256" key="1">
    <source>
        <dbReference type="SAM" id="MobiDB-lite"/>
    </source>
</evidence>
<feature type="non-terminal residue" evidence="2">
    <location>
        <position position="1"/>
    </location>
</feature>
<reference evidence="2 3" key="1">
    <citation type="submission" date="2016-10" db="EMBL/GenBank/DDBJ databases">
        <title>The genome sequence of Colletotrichum fioriniae PJ7.</title>
        <authorList>
            <person name="Baroncelli R."/>
        </authorList>
    </citation>
    <scope>NUCLEOTIDE SEQUENCE [LARGE SCALE GENOMIC DNA]</scope>
    <source>
        <strain evidence="2 3">Tom-12</strain>
    </source>
</reference>
<dbReference type="EMBL" id="MLFU01000022">
    <property type="protein sequence ID" value="KAK1498499.1"/>
    <property type="molecule type" value="Genomic_DNA"/>
</dbReference>
<accession>A0ABQ9R980</accession>
<comment type="caution">
    <text evidence="2">The sequence shown here is derived from an EMBL/GenBank/DDBJ whole genome shotgun (WGS) entry which is preliminary data.</text>
</comment>
<sequence length="131" mass="14250">CTPLHLLYKYIPTSPHTKTIPLHPSSLTHPIRAIPIPIPIQSNPIQSKSILSIHHDQRASSSLLSAFPQIAASVQVQVPWWPGAARARKLQAQTEPRTAQMQAPPSQVHGLKCPGPYGGPTSAPVLFFSYP</sequence>
<protein>
    <submittedName>
        <fullName evidence="2">Uncharacterized protein</fullName>
    </submittedName>
</protein>
<feature type="region of interest" description="Disordered" evidence="1">
    <location>
        <begin position="91"/>
        <end position="115"/>
    </location>
</feature>
<keyword evidence="3" id="KW-1185">Reference proteome</keyword>
<organism evidence="2 3">
    <name type="scientific">Colletotrichum tamarilloi</name>
    <dbReference type="NCBI Taxonomy" id="1209934"/>
    <lineage>
        <taxon>Eukaryota</taxon>
        <taxon>Fungi</taxon>
        <taxon>Dikarya</taxon>
        <taxon>Ascomycota</taxon>
        <taxon>Pezizomycotina</taxon>
        <taxon>Sordariomycetes</taxon>
        <taxon>Hypocreomycetidae</taxon>
        <taxon>Glomerellales</taxon>
        <taxon>Glomerellaceae</taxon>
        <taxon>Colletotrichum</taxon>
        <taxon>Colletotrichum acutatum species complex</taxon>
    </lineage>
</organism>
<dbReference type="RefSeq" id="XP_060381989.1">
    <property type="nucleotide sequence ID" value="XM_060523251.1"/>
</dbReference>
<name>A0ABQ9R980_9PEZI</name>
<gene>
    <name evidence="2" type="ORF">CTAM01_07228</name>
</gene>
<evidence type="ECO:0000313" key="2">
    <source>
        <dbReference type="EMBL" id="KAK1498499.1"/>
    </source>
</evidence>
<proteinExistence type="predicted"/>